<evidence type="ECO:0000313" key="8">
    <source>
        <dbReference type="Proteomes" id="UP000019116"/>
    </source>
</evidence>
<dbReference type="OMA" id="VMEHHES"/>
<accession>A0A3B6GND6</accession>
<protein>
    <submittedName>
        <fullName evidence="7">Uncharacterized protein</fullName>
    </submittedName>
</protein>
<feature type="compositionally biased region" description="Basic residues" evidence="6">
    <location>
        <begin position="100"/>
        <end position="109"/>
    </location>
</feature>
<reference evidence="7" key="2">
    <citation type="submission" date="2018-10" db="UniProtKB">
        <authorList>
            <consortium name="EnsemblPlants"/>
        </authorList>
    </citation>
    <scope>IDENTIFICATION</scope>
</reference>
<evidence type="ECO:0000256" key="2">
    <source>
        <dbReference type="ARBA" id="ARBA00023015"/>
    </source>
</evidence>
<dbReference type="Proteomes" id="UP000019116">
    <property type="component" value="Chromosome 3D"/>
</dbReference>
<feature type="compositionally biased region" description="Low complexity" evidence="6">
    <location>
        <begin position="1"/>
        <end position="17"/>
    </location>
</feature>
<dbReference type="PANTHER" id="PTHR34397">
    <property type="entry name" value="OS05G0237600 PROTEIN"/>
    <property type="match status" value="1"/>
</dbReference>
<keyword evidence="5" id="KW-0539">Nucleus</keyword>
<evidence type="ECO:0000256" key="3">
    <source>
        <dbReference type="ARBA" id="ARBA00023125"/>
    </source>
</evidence>
<dbReference type="Gramene" id="TraesLAC3D03G01740600.1">
    <property type="protein sequence ID" value="TraesLAC3D03G01740600.1.CDS1"/>
    <property type="gene ID" value="TraesLAC3D03G01740600"/>
</dbReference>
<dbReference type="OrthoDB" id="636192at2759"/>
<dbReference type="GO" id="GO:0005634">
    <property type="term" value="C:nucleus"/>
    <property type="evidence" value="ECO:0007669"/>
    <property type="project" value="UniProtKB-SubCell"/>
</dbReference>
<keyword evidence="2" id="KW-0805">Transcription regulation</keyword>
<feature type="compositionally biased region" description="Low complexity" evidence="6">
    <location>
        <begin position="33"/>
        <end position="42"/>
    </location>
</feature>
<dbReference type="GO" id="GO:0003677">
    <property type="term" value="F:DNA binding"/>
    <property type="evidence" value="ECO:0007669"/>
    <property type="project" value="UniProtKB-KW"/>
</dbReference>
<dbReference type="Gramene" id="TraesCS3D03G0024800.1">
    <property type="protein sequence ID" value="TraesCS3D03G0024800.1.CDS1"/>
    <property type="gene ID" value="TraesCS3D03G0024800"/>
</dbReference>
<comment type="subcellular location">
    <subcellularLocation>
        <location evidence="1">Nucleus</location>
    </subcellularLocation>
</comment>
<dbReference type="Gramene" id="TraesCS3D02G013300.1">
    <property type="protein sequence ID" value="TraesCS3D02G013300.1.cds1"/>
    <property type="gene ID" value="TraesCS3D02G013300"/>
</dbReference>
<evidence type="ECO:0000256" key="5">
    <source>
        <dbReference type="ARBA" id="ARBA00023242"/>
    </source>
</evidence>
<dbReference type="EnsemblPlants" id="TraesCS3D02G013300.1">
    <property type="protein sequence ID" value="TraesCS3D02G013300.1.cds1"/>
    <property type="gene ID" value="TraesCS3D02G013300"/>
</dbReference>
<evidence type="ECO:0000256" key="6">
    <source>
        <dbReference type="SAM" id="MobiDB-lite"/>
    </source>
</evidence>
<dbReference type="PANTHER" id="PTHR34397:SF31">
    <property type="entry name" value="TF-B3 DOMAIN-CONTAINING PROTEIN"/>
    <property type="match status" value="1"/>
</dbReference>
<feature type="region of interest" description="Disordered" evidence="6">
    <location>
        <begin position="1"/>
        <end position="147"/>
    </location>
</feature>
<proteinExistence type="predicted"/>
<dbReference type="InterPro" id="IPR015300">
    <property type="entry name" value="DNA-bd_pseudobarrel_sf"/>
</dbReference>
<reference evidence="7" key="1">
    <citation type="submission" date="2018-08" db="EMBL/GenBank/DDBJ databases">
        <authorList>
            <person name="Rossello M."/>
        </authorList>
    </citation>
    <scope>NUCLEOTIDE SEQUENCE [LARGE SCALE GENOMIC DNA]</scope>
    <source>
        <strain evidence="7">cv. Chinese Spring</strain>
    </source>
</reference>
<keyword evidence="4" id="KW-0804">Transcription</keyword>
<evidence type="ECO:0000256" key="4">
    <source>
        <dbReference type="ARBA" id="ARBA00023163"/>
    </source>
</evidence>
<dbReference type="CDD" id="cd10017">
    <property type="entry name" value="B3_DNA"/>
    <property type="match status" value="1"/>
</dbReference>
<evidence type="ECO:0000313" key="7">
    <source>
        <dbReference type="EnsemblPlants" id="TraesCS3D02G013300.1.cds1"/>
    </source>
</evidence>
<dbReference type="Gramene" id="TraesNOR3D03G01825520.1">
    <property type="protein sequence ID" value="TraesNOR3D03G01825520.1.CDS1"/>
    <property type="gene ID" value="TraesNOR3D03G01825520"/>
</dbReference>
<organism evidence="7">
    <name type="scientific">Triticum aestivum</name>
    <name type="common">Wheat</name>
    <dbReference type="NCBI Taxonomy" id="4565"/>
    <lineage>
        <taxon>Eukaryota</taxon>
        <taxon>Viridiplantae</taxon>
        <taxon>Streptophyta</taxon>
        <taxon>Embryophyta</taxon>
        <taxon>Tracheophyta</taxon>
        <taxon>Spermatophyta</taxon>
        <taxon>Magnoliopsida</taxon>
        <taxon>Liliopsida</taxon>
        <taxon>Poales</taxon>
        <taxon>Poaceae</taxon>
        <taxon>BOP clade</taxon>
        <taxon>Pooideae</taxon>
        <taxon>Triticodae</taxon>
        <taxon>Triticeae</taxon>
        <taxon>Triticinae</taxon>
        <taxon>Triticum</taxon>
    </lineage>
</organism>
<feature type="compositionally biased region" description="Low complexity" evidence="6">
    <location>
        <begin position="117"/>
        <end position="133"/>
    </location>
</feature>
<dbReference type="InterPro" id="IPR003340">
    <property type="entry name" value="B3_DNA-bd"/>
</dbReference>
<name>A0A3B6GND6_WHEAT</name>
<keyword evidence="8" id="KW-1185">Reference proteome</keyword>
<dbReference type="Gene3D" id="2.40.330.10">
    <property type="entry name" value="DNA-binding pseudobarrel domain"/>
    <property type="match status" value="1"/>
</dbReference>
<feature type="compositionally biased region" description="Basic residues" evidence="6">
    <location>
        <begin position="43"/>
        <end position="52"/>
    </location>
</feature>
<sequence length="446" mass="46742">MDDQDSSSAGGSSGSSAGEHEAEAADQSPPPRAALLAQAPARAGKKSKKRQGRAFLAGMESTSSPAGGSSGSSAGEHEGEAAEQSPPRRAALLAQSPARAGKKGKKRQGRAFLAGMESTSSPAGGSSGSSAGEPEGEAAEQSPPPRAALLAQSPARAGKKGKKLHGRAFLDSTGAVWLERRAVPLSKSRSSSRAAGASKKRKTRKELPDRLFWYGMKSTSAAAAVGPGPDDLSLKSIGVVGVSLHEILKNLNASAPVRIYGKLLWKSDRLLHQSRLLMSCKKWKQHGLDDVLTVEEKQLLQKQIKVDMKAYDRNGNSYDLAFKKLDCNGAYRLIAGWGKFLKANNLHVEPKAKPKELEPAMVELWAFRSPALHVSVTDNADNPLGLVVVHYRGGDAPHAEAAIDEIRASLPGVAVDAPHDDDDAVAAIEADGGGEAVDAPAEADAE</sequence>
<feature type="compositionally biased region" description="Low complexity" evidence="6">
    <location>
        <begin position="60"/>
        <end position="74"/>
    </location>
</feature>
<dbReference type="AlphaFoldDB" id="A0A3B6GND6"/>
<dbReference type="Gramene" id="TraesROB_scaffold_047991_01G000200.1">
    <property type="protein sequence ID" value="TraesROB_scaffold_047991_01G000200.1"/>
    <property type="gene ID" value="TraesROB_scaffold_047991_01G000200"/>
</dbReference>
<keyword evidence="3" id="KW-0238">DNA-binding</keyword>
<evidence type="ECO:0000256" key="1">
    <source>
        <dbReference type="ARBA" id="ARBA00004123"/>
    </source>
</evidence>
<dbReference type="SUPFAM" id="SSF101936">
    <property type="entry name" value="DNA-binding pseudobarrel domain"/>
    <property type="match status" value="1"/>
</dbReference>